<reference evidence="1 2" key="1">
    <citation type="journal article" date="2023" name="G3 (Bethesda)">
        <title>A chromosome-level genome assembly of Zasmidium syzygii isolated from banana leaves.</title>
        <authorList>
            <person name="van Westerhoven A.C."/>
            <person name="Mehrabi R."/>
            <person name="Talebi R."/>
            <person name="Steentjes M.B.F."/>
            <person name="Corcolon B."/>
            <person name="Chong P.A."/>
            <person name="Kema G.H.J."/>
            <person name="Seidl M.F."/>
        </authorList>
    </citation>
    <scope>NUCLEOTIDE SEQUENCE [LARGE SCALE GENOMIC DNA]</scope>
    <source>
        <strain evidence="1 2">P124</strain>
    </source>
</reference>
<dbReference type="InterPro" id="IPR032710">
    <property type="entry name" value="NTF2-like_dom_sf"/>
</dbReference>
<dbReference type="SUPFAM" id="SSF54427">
    <property type="entry name" value="NTF2-like"/>
    <property type="match status" value="1"/>
</dbReference>
<keyword evidence="2" id="KW-1185">Reference proteome</keyword>
<proteinExistence type="predicted"/>
<accession>A0ABR0EEN1</accession>
<organism evidence="1 2">
    <name type="scientific">Zasmidium cellare</name>
    <name type="common">Wine cellar mold</name>
    <name type="synonym">Racodium cellare</name>
    <dbReference type="NCBI Taxonomy" id="395010"/>
    <lineage>
        <taxon>Eukaryota</taxon>
        <taxon>Fungi</taxon>
        <taxon>Dikarya</taxon>
        <taxon>Ascomycota</taxon>
        <taxon>Pezizomycotina</taxon>
        <taxon>Dothideomycetes</taxon>
        <taxon>Dothideomycetidae</taxon>
        <taxon>Mycosphaerellales</taxon>
        <taxon>Mycosphaerellaceae</taxon>
        <taxon>Zasmidium</taxon>
    </lineage>
</organism>
<dbReference type="Gene3D" id="3.10.450.50">
    <property type="match status" value="1"/>
</dbReference>
<evidence type="ECO:0000313" key="1">
    <source>
        <dbReference type="EMBL" id="KAK4499716.1"/>
    </source>
</evidence>
<gene>
    <name evidence="1" type="ORF">PRZ48_010234</name>
</gene>
<sequence>MLDLNKPGTIERAIALAEIHATLGAYAIAARDSSSLEEKLDSLTPDAEIDLPTGLRMRFADFFIDDPGNLDPYFRHHVTSVAVKFTDESTAEATSQVFAMTGKSSCDHWGEWRDTLVKVESGEWLIKEKTIIVDNWDPKGWYAGAFGGLKHRDRPQ</sequence>
<evidence type="ECO:0008006" key="3">
    <source>
        <dbReference type="Google" id="ProtNLM"/>
    </source>
</evidence>
<name>A0ABR0EEN1_ZASCE</name>
<evidence type="ECO:0000313" key="2">
    <source>
        <dbReference type="Proteomes" id="UP001305779"/>
    </source>
</evidence>
<dbReference type="Proteomes" id="UP001305779">
    <property type="component" value="Unassembled WGS sequence"/>
</dbReference>
<comment type="caution">
    <text evidence="1">The sequence shown here is derived from an EMBL/GenBank/DDBJ whole genome shotgun (WGS) entry which is preliminary data.</text>
</comment>
<protein>
    <recommendedName>
        <fullName evidence="3">SnoaL-like domain-containing protein</fullName>
    </recommendedName>
</protein>
<dbReference type="EMBL" id="JAXOVC010000007">
    <property type="protein sequence ID" value="KAK4499716.1"/>
    <property type="molecule type" value="Genomic_DNA"/>
</dbReference>